<dbReference type="InterPro" id="IPR029489">
    <property type="entry name" value="OGT/SEC/SPY_C"/>
</dbReference>
<keyword evidence="5" id="KW-0808">Transferase</keyword>
<evidence type="ECO:0000256" key="4">
    <source>
        <dbReference type="ARBA" id="ARBA00022676"/>
    </source>
</evidence>
<organism evidence="9">
    <name type="scientific">hydrothermal vent metagenome</name>
    <dbReference type="NCBI Taxonomy" id="652676"/>
    <lineage>
        <taxon>unclassified sequences</taxon>
        <taxon>metagenomes</taxon>
        <taxon>ecological metagenomes</taxon>
    </lineage>
</organism>
<dbReference type="InterPro" id="IPR019734">
    <property type="entry name" value="TPR_rpt"/>
</dbReference>
<evidence type="ECO:0000256" key="7">
    <source>
        <dbReference type="ARBA" id="ARBA00022803"/>
    </source>
</evidence>
<dbReference type="AlphaFoldDB" id="A0A3B0XQT6"/>
<comment type="similarity">
    <text evidence="2">Belongs to the glycosyltransferase 41 family. O-GlcNAc transferase subfamily.</text>
</comment>
<evidence type="ECO:0000259" key="8">
    <source>
        <dbReference type="Pfam" id="PF13844"/>
    </source>
</evidence>
<dbReference type="Gene3D" id="3.40.50.2000">
    <property type="entry name" value="Glycogen Phosphorylase B"/>
    <property type="match status" value="1"/>
</dbReference>
<reference evidence="9" key="1">
    <citation type="submission" date="2018-06" db="EMBL/GenBank/DDBJ databases">
        <authorList>
            <person name="Zhirakovskaya E."/>
        </authorList>
    </citation>
    <scope>NUCLEOTIDE SEQUENCE</scope>
</reference>
<dbReference type="GO" id="GO:0097363">
    <property type="term" value="F:protein O-acetylglucosaminyltransferase activity"/>
    <property type="evidence" value="ECO:0007669"/>
    <property type="project" value="UniProtKB-EC"/>
</dbReference>
<feature type="domain" description="O-GlcNAc transferase C-terminal" evidence="8">
    <location>
        <begin position="257"/>
        <end position="416"/>
    </location>
</feature>
<dbReference type="Pfam" id="PF13844">
    <property type="entry name" value="Glyco_transf_41"/>
    <property type="match status" value="2"/>
</dbReference>
<evidence type="ECO:0000256" key="6">
    <source>
        <dbReference type="ARBA" id="ARBA00022737"/>
    </source>
</evidence>
<dbReference type="EMBL" id="UOFG01000046">
    <property type="protein sequence ID" value="VAW58716.1"/>
    <property type="molecule type" value="Genomic_DNA"/>
</dbReference>
<dbReference type="PROSITE" id="PS50005">
    <property type="entry name" value="TPR"/>
    <property type="match status" value="1"/>
</dbReference>
<dbReference type="Pfam" id="PF13181">
    <property type="entry name" value="TPR_8"/>
    <property type="match status" value="1"/>
</dbReference>
<dbReference type="EC" id="2.4.1.255" evidence="3"/>
<sequence length="631" mass="70707">MAQKNSVRNLKKKAQKLVNKNRLVEARDIYIPLCQSVPNDLDSWLNLAVVFRTLNDLSNAEKCCNHVLAKQASHTLARHIYASILHIKGNRAAAINLYLQVLQARDAPDETCYFIANAYRESGDIHHAQVYYEKLLELEPSHFETLNNLSALYTKNGMISKSLALLERASKIQPGHQFVKNNLARAYLLHGNSEKSSLITRSILDTGEYEPYIASNYLLSLNYLDLDAEYIFNEHLFWATKISDSIKNEMDSAIFHDHKNSRKADNTPLKLGIISADLMDHPVARFILSFFKYHDSSQFSIYCYSDALAEDEVSAELKTHAAHWSAVSQLSNIDLAKKINNDQINILLDLAGHSGSSRISVFALKPAPVQITYLGYPNTTGIAEMDYRITDSIADPVGVSEHLHTEKLLRLPECFLAFTPAFPDAPVSHNENVSTNNIMFGSFNNLAKTTPAVIALWSEILHRVPGSKLTLKSISTSDSEIKAHYLNMFQQHDIAAERIVLLNTVAEKQDHYNGYNKIDIALDTFPYNGTTTTFEALWMATPVVTLSGATHVSRVGHSILAHLSLHKLVAKNREEYVTAATDLANDIAYLKKLHSSLREQMLSTSLFDYQAHAAAIGCVLTGAWEDFYRSH</sequence>
<evidence type="ECO:0000256" key="1">
    <source>
        <dbReference type="ARBA" id="ARBA00004922"/>
    </source>
</evidence>
<evidence type="ECO:0000256" key="3">
    <source>
        <dbReference type="ARBA" id="ARBA00011970"/>
    </source>
</evidence>
<gene>
    <name evidence="9" type="ORF">MNBD_GAMMA11-775</name>
</gene>
<dbReference type="PANTHER" id="PTHR44835:SF1">
    <property type="entry name" value="PROTEIN O-GLCNAC TRANSFERASE"/>
    <property type="match status" value="1"/>
</dbReference>
<name>A0A3B0XQT6_9ZZZZ</name>
<dbReference type="InterPro" id="IPR011990">
    <property type="entry name" value="TPR-like_helical_dom_sf"/>
</dbReference>
<dbReference type="SUPFAM" id="SSF48452">
    <property type="entry name" value="TPR-like"/>
    <property type="match status" value="1"/>
</dbReference>
<evidence type="ECO:0000256" key="5">
    <source>
        <dbReference type="ARBA" id="ARBA00022679"/>
    </source>
</evidence>
<comment type="pathway">
    <text evidence="1">Protein modification; protein glycosylation.</text>
</comment>
<protein>
    <recommendedName>
        <fullName evidence="3">protein O-GlcNAc transferase</fullName>
        <ecNumber evidence="3">2.4.1.255</ecNumber>
    </recommendedName>
</protein>
<dbReference type="Gene3D" id="3.40.50.11380">
    <property type="match status" value="1"/>
</dbReference>
<keyword evidence="6" id="KW-0677">Repeat</keyword>
<proteinExistence type="inferred from homology"/>
<keyword evidence="4" id="KW-0328">Glycosyltransferase</keyword>
<dbReference type="PANTHER" id="PTHR44835">
    <property type="entry name" value="UDP-N-ACETYLGLUCOSAMINE--PEPTIDE N-ACETYLGLUCOSAMINYLTRANSFERASE SPINDLY-RELATED"/>
    <property type="match status" value="1"/>
</dbReference>
<evidence type="ECO:0000313" key="9">
    <source>
        <dbReference type="EMBL" id="VAW58716.1"/>
    </source>
</evidence>
<keyword evidence="7" id="KW-0802">TPR repeat</keyword>
<dbReference type="SMART" id="SM00028">
    <property type="entry name" value="TPR"/>
    <property type="match status" value="3"/>
</dbReference>
<dbReference type="Gene3D" id="1.25.40.10">
    <property type="entry name" value="Tetratricopeptide repeat domain"/>
    <property type="match status" value="1"/>
</dbReference>
<evidence type="ECO:0000256" key="2">
    <source>
        <dbReference type="ARBA" id="ARBA00005386"/>
    </source>
</evidence>
<dbReference type="InterPro" id="IPR051939">
    <property type="entry name" value="Glycosyltr_41/O-GlcNAc_trsf"/>
</dbReference>
<feature type="domain" description="O-GlcNAc transferase C-terminal" evidence="8">
    <location>
        <begin position="434"/>
        <end position="614"/>
    </location>
</feature>
<accession>A0A3B0XQT6</accession>